<gene>
    <name evidence="1" type="ORF">WA026_015634</name>
</gene>
<keyword evidence="2" id="KW-1185">Reference proteome</keyword>
<sequence length="102" mass="11960">MLCGRQEMRGHRDSGKIEVDNLYQPSYSYEGNFRAILKYRAACDVDLREMLEGPGERNKYTKRRTSQLLNKLPFVLGRLTKIMKLKKISYNFIKLNLLKADT</sequence>
<organism evidence="1 2">
    <name type="scientific">Henosepilachna vigintioctopunctata</name>
    <dbReference type="NCBI Taxonomy" id="420089"/>
    <lineage>
        <taxon>Eukaryota</taxon>
        <taxon>Metazoa</taxon>
        <taxon>Ecdysozoa</taxon>
        <taxon>Arthropoda</taxon>
        <taxon>Hexapoda</taxon>
        <taxon>Insecta</taxon>
        <taxon>Pterygota</taxon>
        <taxon>Neoptera</taxon>
        <taxon>Endopterygota</taxon>
        <taxon>Coleoptera</taxon>
        <taxon>Polyphaga</taxon>
        <taxon>Cucujiformia</taxon>
        <taxon>Coccinelloidea</taxon>
        <taxon>Coccinellidae</taxon>
        <taxon>Epilachninae</taxon>
        <taxon>Epilachnini</taxon>
        <taxon>Henosepilachna</taxon>
    </lineage>
</organism>
<evidence type="ECO:0000313" key="1">
    <source>
        <dbReference type="EMBL" id="KAK9891667.1"/>
    </source>
</evidence>
<comment type="caution">
    <text evidence="1">The sequence shown here is derived from an EMBL/GenBank/DDBJ whole genome shotgun (WGS) entry which is preliminary data.</text>
</comment>
<accession>A0AAW1VFB8</accession>
<dbReference type="EMBL" id="JARQZJ010000129">
    <property type="protein sequence ID" value="KAK9891667.1"/>
    <property type="molecule type" value="Genomic_DNA"/>
</dbReference>
<evidence type="ECO:0000313" key="2">
    <source>
        <dbReference type="Proteomes" id="UP001431783"/>
    </source>
</evidence>
<dbReference type="AlphaFoldDB" id="A0AAW1VFB8"/>
<proteinExistence type="predicted"/>
<name>A0AAW1VFB8_9CUCU</name>
<dbReference type="Proteomes" id="UP001431783">
    <property type="component" value="Unassembled WGS sequence"/>
</dbReference>
<reference evidence="1 2" key="1">
    <citation type="submission" date="2023-03" db="EMBL/GenBank/DDBJ databases">
        <title>Genome insight into feeding habits of ladybird beetles.</title>
        <authorList>
            <person name="Li H.-S."/>
            <person name="Huang Y.-H."/>
            <person name="Pang H."/>
        </authorList>
    </citation>
    <scope>NUCLEOTIDE SEQUENCE [LARGE SCALE GENOMIC DNA]</scope>
    <source>
        <strain evidence="1">SYSU_2023b</strain>
        <tissue evidence="1">Whole body</tissue>
    </source>
</reference>
<protein>
    <submittedName>
        <fullName evidence="1">Uncharacterized protein</fullName>
    </submittedName>
</protein>